<keyword evidence="8" id="KW-0812">Transmembrane</keyword>
<dbReference type="PANTHER" id="PTHR15272">
    <property type="entry name" value="CHROMATIN ASSEMBLY FACTOR 1 SUBUNIT A CAF-1 SUBUNIT A"/>
    <property type="match status" value="1"/>
</dbReference>
<feature type="transmembrane region" description="Helical" evidence="8">
    <location>
        <begin position="207"/>
        <end position="231"/>
    </location>
</feature>
<evidence type="ECO:0000256" key="1">
    <source>
        <dbReference type="ARBA" id="ARBA00004123"/>
    </source>
</evidence>
<evidence type="ECO:0000259" key="9">
    <source>
        <dbReference type="Pfam" id="PF11600"/>
    </source>
</evidence>
<dbReference type="GO" id="GO:0033186">
    <property type="term" value="C:CAF-1 complex"/>
    <property type="evidence" value="ECO:0007669"/>
    <property type="project" value="TreeGrafter"/>
</dbReference>
<comment type="subcellular location">
    <subcellularLocation>
        <location evidence="1">Nucleus</location>
    </subcellularLocation>
</comment>
<keyword evidence="8" id="KW-1133">Transmembrane helix</keyword>
<evidence type="ECO:0000256" key="6">
    <source>
        <dbReference type="ARBA" id="ARBA00023242"/>
    </source>
</evidence>
<sequence>MTSPDHQLLKTTAQQLQAMRVDDPPPPQPVKYIYSIEPLIKMPDFFKDGKIYFYEPKLRAENHNDITERIKQFRNHRAWMEQNVGLQSITEFPVDFLDVLIALCQDSDESTGQLSTRINETLSPFLRNEQYSDKFLEVIENAVKNMGTRTKYGVNPSVLKRLECGIVNIPQHLSFSRWEVKEISLLPYQIQNIINERRVNRTNVNCFFFLFSIRFMYLSIIIVSTYISTWFESLPVEQQLSLLQSKSNRKTQHDENKAIAIEMAHEKEEKRKKKEEERRIREEEKRKREEEKKIREEERRKRDEEKRKKEQSQLRLTSLFTKAPEEKSTCIGQNESNQMKVKKSIFPSFFVKEHVSMYSWTTANKKSNQELDHHLKNLTTDKYRACEVSNDLRCQYLKSLKKSKPELTHKRGSRHNMDLRTILLDPDMENFNQLQILMKFLQFTEDVRPAYYGTWTKASNKISGQTPLAKDEILVDYDHDSEGEWEPEGEGEEIQSGDEEEEDPVSDIADPEDAGWLVPEGYLSEDEGVESDDERANQVRPAMRPTRKHTAIRPVVIGPIFDDGSLTEDDPLKRYSTRMLFDYSNNKGYDPFYIETDDTTMNTKQVPTTTDDPNKKSSFTEQHENELINIIEVTKADGIPKLVSEAKSNWLLQGVSKRQLEMKIKDLAVKEKRGSDTKATYHVKDNSNNKQQQSL</sequence>
<feature type="compositionally biased region" description="Acidic residues" evidence="7">
    <location>
        <begin position="523"/>
        <end position="533"/>
    </location>
</feature>
<keyword evidence="6" id="KW-0539">Nucleus</keyword>
<dbReference type="Pfam" id="PF11600">
    <property type="entry name" value="CAF1A_acidic"/>
    <property type="match status" value="1"/>
</dbReference>
<keyword evidence="3" id="KW-0227">DNA damage</keyword>
<evidence type="ECO:0000256" key="8">
    <source>
        <dbReference type="SAM" id="Phobius"/>
    </source>
</evidence>
<keyword evidence="8" id="KW-0472">Membrane</keyword>
<dbReference type="GO" id="GO:0006334">
    <property type="term" value="P:nucleosome assembly"/>
    <property type="evidence" value="ECO:0007669"/>
    <property type="project" value="TreeGrafter"/>
</dbReference>
<feature type="domain" description="Chromatin assembly factor 1 subunit A dimerization" evidence="10">
    <location>
        <begin position="439"/>
        <end position="503"/>
    </location>
</feature>
<comment type="caution">
    <text evidence="11">The sequence shown here is derived from an EMBL/GenBank/DDBJ whole genome shotgun (WGS) entry which is preliminary data.</text>
</comment>
<evidence type="ECO:0000256" key="5">
    <source>
        <dbReference type="ARBA" id="ARBA00023204"/>
    </source>
</evidence>
<protein>
    <recommendedName>
        <fullName evidence="13">Chromatin assembly factor 1 subunit A</fullName>
    </recommendedName>
</protein>
<dbReference type="EMBL" id="JAEPRB010000144">
    <property type="protein sequence ID" value="KAG2220316.1"/>
    <property type="molecule type" value="Genomic_DNA"/>
</dbReference>
<feature type="region of interest" description="Disordered" evidence="7">
    <location>
        <begin position="480"/>
        <end position="546"/>
    </location>
</feature>
<accession>A0A8H7S048</accession>
<feature type="domain" description="Chromatin assembly factor 1 p150 subunit acidic region" evidence="9">
    <location>
        <begin position="246"/>
        <end position="355"/>
    </location>
</feature>
<dbReference type="Proteomes" id="UP000646827">
    <property type="component" value="Unassembled WGS sequence"/>
</dbReference>
<reference evidence="11 12" key="1">
    <citation type="submission" date="2020-12" db="EMBL/GenBank/DDBJ databases">
        <title>Metabolic potential, ecology and presence of endohyphal bacteria is reflected in genomic diversity of Mucoromycotina.</title>
        <authorList>
            <person name="Muszewska A."/>
            <person name="Okrasinska A."/>
            <person name="Steczkiewicz K."/>
            <person name="Drgas O."/>
            <person name="Orlowska M."/>
            <person name="Perlinska-Lenart U."/>
            <person name="Aleksandrzak-Piekarczyk T."/>
            <person name="Szatraj K."/>
            <person name="Zielenkiewicz U."/>
            <person name="Pilsyk S."/>
            <person name="Malc E."/>
            <person name="Mieczkowski P."/>
            <person name="Kruszewska J.S."/>
            <person name="Biernat P."/>
            <person name="Pawlowska J."/>
        </authorList>
    </citation>
    <scope>NUCLEOTIDE SEQUENCE [LARGE SCALE GENOMIC DNA]</scope>
    <source>
        <strain evidence="11 12">CBS 142.35</strain>
    </source>
</reference>
<dbReference type="GO" id="GO:0006281">
    <property type="term" value="P:DNA repair"/>
    <property type="evidence" value="ECO:0007669"/>
    <property type="project" value="UniProtKB-KW"/>
</dbReference>
<feature type="compositionally biased region" description="Basic and acidic residues" evidence="7">
    <location>
        <begin position="262"/>
        <end position="312"/>
    </location>
</feature>
<evidence type="ECO:0000256" key="2">
    <source>
        <dbReference type="ARBA" id="ARBA00022705"/>
    </source>
</evidence>
<evidence type="ECO:0008006" key="13">
    <source>
        <dbReference type="Google" id="ProtNLM"/>
    </source>
</evidence>
<organism evidence="11 12">
    <name type="scientific">Circinella minor</name>
    <dbReference type="NCBI Taxonomy" id="1195481"/>
    <lineage>
        <taxon>Eukaryota</taxon>
        <taxon>Fungi</taxon>
        <taxon>Fungi incertae sedis</taxon>
        <taxon>Mucoromycota</taxon>
        <taxon>Mucoromycotina</taxon>
        <taxon>Mucoromycetes</taxon>
        <taxon>Mucorales</taxon>
        <taxon>Lichtheimiaceae</taxon>
        <taxon>Circinella</taxon>
    </lineage>
</organism>
<evidence type="ECO:0000313" key="11">
    <source>
        <dbReference type="EMBL" id="KAG2220316.1"/>
    </source>
</evidence>
<keyword evidence="5" id="KW-0234">DNA repair</keyword>
<dbReference type="PANTHER" id="PTHR15272:SF0">
    <property type="entry name" value="CHROMATIN ASSEMBLY FACTOR 1 SUBUNIT A"/>
    <property type="match status" value="1"/>
</dbReference>
<evidence type="ECO:0000256" key="3">
    <source>
        <dbReference type="ARBA" id="ARBA00022763"/>
    </source>
</evidence>
<gene>
    <name evidence="11" type="ORF">INT45_004001</name>
</gene>
<evidence type="ECO:0000259" key="10">
    <source>
        <dbReference type="Pfam" id="PF12253"/>
    </source>
</evidence>
<dbReference type="AlphaFoldDB" id="A0A8H7S048"/>
<proteinExistence type="predicted"/>
<keyword evidence="12" id="KW-1185">Reference proteome</keyword>
<dbReference type="InterPro" id="IPR021644">
    <property type="entry name" value="CAF-1_p150_acidic"/>
</dbReference>
<evidence type="ECO:0000313" key="12">
    <source>
        <dbReference type="Proteomes" id="UP000646827"/>
    </source>
</evidence>
<keyword evidence="2" id="KW-0235">DNA replication</keyword>
<name>A0A8H7S048_9FUNG</name>
<feature type="region of interest" description="Disordered" evidence="7">
    <location>
        <begin position="262"/>
        <end position="318"/>
    </location>
</feature>
<dbReference type="Pfam" id="PF12253">
    <property type="entry name" value="CAF1A_dimeriz"/>
    <property type="match status" value="1"/>
</dbReference>
<keyword evidence="4" id="KW-0143">Chaperone</keyword>
<dbReference type="GO" id="GO:0005634">
    <property type="term" value="C:nucleus"/>
    <property type="evidence" value="ECO:0007669"/>
    <property type="project" value="UniProtKB-SubCell"/>
</dbReference>
<evidence type="ECO:0000256" key="7">
    <source>
        <dbReference type="SAM" id="MobiDB-lite"/>
    </source>
</evidence>
<feature type="region of interest" description="Disordered" evidence="7">
    <location>
        <begin position="671"/>
        <end position="695"/>
    </location>
</feature>
<dbReference type="OrthoDB" id="440676at2759"/>
<evidence type="ECO:0000256" key="4">
    <source>
        <dbReference type="ARBA" id="ARBA00023186"/>
    </source>
</evidence>
<feature type="compositionally biased region" description="Acidic residues" evidence="7">
    <location>
        <begin position="483"/>
        <end position="513"/>
    </location>
</feature>
<dbReference type="InterPro" id="IPR022043">
    <property type="entry name" value="CAF1A_DD"/>
</dbReference>